<accession>A0A4Q4ZEN4</accession>
<evidence type="ECO:0000313" key="1">
    <source>
        <dbReference type="EMBL" id="RYP85856.1"/>
    </source>
</evidence>
<keyword evidence="2" id="KW-1185">Reference proteome</keyword>
<dbReference type="RefSeq" id="WP_134717208.1">
    <property type="nucleotide sequence ID" value="NZ_SDKM01000014.1"/>
</dbReference>
<dbReference type="AlphaFoldDB" id="A0A4Q4ZEN4"/>
<dbReference type="EMBL" id="SDKM01000014">
    <property type="protein sequence ID" value="RYP85856.1"/>
    <property type="molecule type" value="Genomic_DNA"/>
</dbReference>
<organism evidence="1 2">
    <name type="scientific">Nocardioides guangzhouensis</name>
    <dbReference type="NCBI Taxonomy" id="2497878"/>
    <lineage>
        <taxon>Bacteria</taxon>
        <taxon>Bacillati</taxon>
        <taxon>Actinomycetota</taxon>
        <taxon>Actinomycetes</taxon>
        <taxon>Propionibacteriales</taxon>
        <taxon>Nocardioidaceae</taxon>
        <taxon>Nocardioides</taxon>
    </lineage>
</organism>
<name>A0A4Q4ZEN4_9ACTN</name>
<dbReference type="OrthoDB" id="164904at2"/>
<dbReference type="SUPFAM" id="SSF55961">
    <property type="entry name" value="Bet v1-like"/>
    <property type="match status" value="1"/>
</dbReference>
<sequence>MSTDAAPPFVDEHATTAAAPPDRVWAALEQYADRVLAHAAGGTVARLLGTDPPGGFGVAVREPGRRLALDGRHRFSRYRLELVLDDAPTGGTRIRARTLAAFPGVSGQVYRTLVIRSRLHVLAVRRMLARVRAAAERPPEP</sequence>
<evidence type="ECO:0000313" key="2">
    <source>
        <dbReference type="Proteomes" id="UP000295198"/>
    </source>
</evidence>
<protein>
    <recommendedName>
        <fullName evidence="3">DUF2867 domain-containing protein</fullName>
    </recommendedName>
</protein>
<dbReference type="Proteomes" id="UP000295198">
    <property type="component" value="Unassembled WGS sequence"/>
</dbReference>
<gene>
    <name evidence="1" type="ORF">EKO23_11115</name>
</gene>
<proteinExistence type="predicted"/>
<reference evidence="1 2" key="1">
    <citation type="submission" date="2019-01" db="EMBL/GenBank/DDBJ databases">
        <title>Nocardioides guangzhouensis sp. nov., an actinobacterium isolated from soil.</title>
        <authorList>
            <person name="Fu Y."/>
            <person name="Cai Y."/>
            <person name="Lin Z."/>
            <person name="Chen P."/>
        </authorList>
    </citation>
    <scope>NUCLEOTIDE SEQUENCE [LARGE SCALE GENOMIC DNA]</scope>
    <source>
        <strain evidence="1 2">130</strain>
    </source>
</reference>
<evidence type="ECO:0008006" key="3">
    <source>
        <dbReference type="Google" id="ProtNLM"/>
    </source>
</evidence>
<comment type="caution">
    <text evidence="1">The sequence shown here is derived from an EMBL/GenBank/DDBJ whole genome shotgun (WGS) entry which is preliminary data.</text>
</comment>